<dbReference type="EMBL" id="BARS01020743">
    <property type="protein sequence ID" value="GAG10900.1"/>
    <property type="molecule type" value="Genomic_DNA"/>
</dbReference>
<sequence>AEPAIALLTASGVPVDSATNMINNQKVTIKSEA</sequence>
<accession>X0UYK8</accession>
<dbReference type="AlphaFoldDB" id="X0UYK8"/>
<name>X0UYK8_9ZZZZ</name>
<proteinExistence type="predicted"/>
<organism evidence="1">
    <name type="scientific">marine sediment metagenome</name>
    <dbReference type="NCBI Taxonomy" id="412755"/>
    <lineage>
        <taxon>unclassified sequences</taxon>
        <taxon>metagenomes</taxon>
        <taxon>ecological metagenomes</taxon>
    </lineage>
</organism>
<gene>
    <name evidence="1" type="ORF">S01H1_33414</name>
</gene>
<feature type="non-terminal residue" evidence="1">
    <location>
        <position position="1"/>
    </location>
</feature>
<reference evidence="1" key="1">
    <citation type="journal article" date="2014" name="Front. Microbiol.">
        <title>High frequency of phylogenetically diverse reductive dehalogenase-homologous genes in deep subseafloor sedimentary metagenomes.</title>
        <authorList>
            <person name="Kawai M."/>
            <person name="Futagami T."/>
            <person name="Toyoda A."/>
            <person name="Takaki Y."/>
            <person name="Nishi S."/>
            <person name="Hori S."/>
            <person name="Arai W."/>
            <person name="Tsubouchi T."/>
            <person name="Morono Y."/>
            <person name="Uchiyama I."/>
            <person name="Ito T."/>
            <person name="Fujiyama A."/>
            <person name="Inagaki F."/>
            <person name="Takami H."/>
        </authorList>
    </citation>
    <scope>NUCLEOTIDE SEQUENCE</scope>
    <source>
        <strain evidence="1">Expedition CK06-06</strain>
    </source>
</reference>
<protein>
    <submittedName>
        <fullName evidence="1">Uncharacterized protein</fullName>
    </submittedName>
</protein>
<comment type="caution">
    <text evidence="1">The sequence shown here is derived from an EMBL/GenBank/DDBJ whole genome shotgun (WGS) entry which is preliminary data.</text>
</comment>
<evidence type="ECO:0000313" key="1">
    <source>
        <dbReference type="EMBL" id="GAG10900.1"/>
    </source>
</evidence>